<organism evidence="2 3">
    <name type="scientific">Rhizobium fredii</name>
    <name type="common">Sinorhizobium fredii</name>
    <dbReference type="NCBI Taxonomy" id="380"/>
    <lineage>
        <taxon>Bacteria</taxon>
        <taxon>Pseudomonadati</taxon>
        <taxon>Pseudomonadota</taxon>
        <taxon>Alphaproteobacteria</taxon>
        <taxon>Hyphomicrobiales</taxon>
        <taxon>Rhizobiaceae</taxon>
        <taxon>Sinorhizobium/Ensifer group</taxon>
        <taxon>Sinorhizobium</taxon>
    </lineage>
</organism>
<dbReference type="InterPro" id="IPR003115">
    <property type="entry name" value="ParB_N"/>
</dbReference>
<sequence>MKTGIIRLDSLVMDPALQIRSSTSAATVAEYRDAMRAGVEFPPITVAAIDPMDDLKGFRLVDGWHRVLAAQKIGLGRISTAIVDETDPKRLRWLAANANRSHGLRLGRKDRRLVFRAYVQAGEHRHKDRGQRVKSAREMARDLQGIVSDRRIPEWMRQDFPKVYEAMQKGGLEENPGADFGKSHPDERHRELAHHSLSQFTAAFRALTSDAYKAELLDSITSATRDVAIITTGEDVGPTFVSDEF</sequence>
<comment type="caution">
    <text evidence="2">The sequence shown here is derived from an EMBL/GenBank/DDBJ whole genome shotgun (WGS) entry which is preliminary data.</text>
</comment>
<dbReference type="InterPro" id="IPR036086">
    <property type="entry name" value="ParB/Sulfiredoxin_sf"/>
</dbReference>
<accession>A0A844ACG5</accession>
<reference evidence="2 3" key="1">
    <citation type="journal article" date="2013" name="Genome Biol.">
        <title>Comparative genomics of the core and accessory genomes of 48 Sinorhizobium strains comprising five genospecies.</title>
        <authorList>
            <person name="Sugawara M."/>
            <person name="Epstein B."/>
            <person name="Badgley B.D."/>
            <person name="Unno T."/>
            <person name="Xu L."/>
            <person name="Reese J."/>
            <person name="Gyaneshwar P."/>
            <person name="Denny R."/>
            <person name="Mudge J."/>
            <person name="Bharti A.K."/>
            <person name="Farmer A.D."/>
            <person name="May G.D."/>
            <person name="Woodward J.E."/>
            <person name="Medigue C."/>
            <person name="Vallenet D."/>
            <person name="Lajus A."/>
            <person name="Rouy Z."/>
            <person name="Martinez-Vaz B."/>
            <person name="Tiffin P."/>
            <person name="Young N.D."/>
            <person name="Sadowsky M.J."/>
        </authorList>
    </citation>
    <scope>NUCLEOTIDE SEQUENCE [LARGE SCALE GENOMIC DNA]</scope>
    <source>
        <strain evidence="2 3">USDA205</strain>
    </source>
</reference>
<dbReference type="AlphaFoldDB" id="A0A844ACG5"/>
<name>A0A844ACG5_RHIFR</name>
<dbReference type="Proteomes" id="UP000466694">
    <property type="component" value="Unassembled WGS sequence"/>
</dbReference>
<dbReference type="RefSeq" id="WP_060563197.1">
    <property type="nucleotide sequence ID" value="NZ_BJNI01000012.1"/>
</dbReference>
<evidence type="ECO:0000313" key="2">
    <source>
        <dbReference type="EMBL" id="MQX10819.1"/>
    </source>
</evidence>
<evidence type="ECO:0000313" key="3">
    <source>
        <dbReference type="Proteomes" id="UP000466694"/>
    </source>
</evidence>
<feature type="domain" description="ParB-like N-terminal" evidence="1">
    <location>
        <begin position="4"/>
        <end position="100"/>
    </location>
</feature>
<dbReference type="SMART" id="SM00470">
    <property type="entry name" value="ParB"/>
    <property type="match status" value="1"/>
</dbReference>
<evidence type="ECO:0000259" key="1">
    <source>
        <dbReference type="SMART" id="SM00470"/>
    </source>
</evidence>
<dbReference type="EMBL" id="WISZ01000161">
    <property type="protein sequence ID" value="MQX10819.1"/>
    <property type="molecule type" value="Genomic_DNA"/>
</dbReference>
<dbReference type="Gene3D" id="3.90.1530.10">
    <property type="entry name" value="Conserved hypothetical protein from pyrococcus furiosus pfu- 392566-001, ParB domain"/>
    <property type="match status" value="1"/>
</dbReference>
<dbReference type="SUPFAM" id="SSF110849">
    <property type="entry name" value="ParB/Sulfiredoxin"/>
    <property type="match status" value="1"/>
</dbReference>
<proteinExistence type="predicted"/>
<gene>
    <name evidence="2" type="ORF">GHK48_21740</name>
</gene>
<protein>
    <recommendedName>
        <fullName evidence="1">ParB-like N-terminal domain-containing protein</fullName>
    </recommendedName>
</protein>